<feature type="domain" description="DUF1023" evidence="1">
    <location>
        <begin position="333"/>
        <end position="499"/>
    </location>
</feature>
<dbReference type="Proteomes" id="UP000644020">
    <property type="component" value="Unassembled WGS sequence"/>
</dbReference>
<evidence type="ECO:0000259" key="1">
    <source>
        <dbReference type="Pfam" id="PF06259"/>
    </source>
</evidence>
<proteinExistence type="predicted"/>
<reference evidence="2" key="1">
    <citation type="journal article" date="2014" name="Int. J. Syst. Evol. Microbiol.">
        <title>Complete genome sequence of Corynebacterium casei LMG S-19264T (=DSM 44701T), isolated from a smear-ripened cheese.</title>
        <authorList>
            <consortium name="US DOE Joint Genome Institute (JGI-PGF)"/>
            <person name="Walter F."/>
            <person name="Albersmeier A."/>
            <person name="Kalinowski J."/>
            <person name="Ruckert C."/>
        </authorList>
    </citation>
    <scope>NUCLEOTIDE SEQUENCE</scope>
    <source>
        <strain evidence="2">JCM 4518</strain>
    </source>
</reference>
<keyword evidence="3" id="KW-1185">Reference proteome</keyword>
<accession>A0A918SW73</accession>
<sequence length="597" mass="64160">MSGGLTWQRLRDLGTSELTEAGDAWHRVSNRADADRTRVDRAMTAKLRETQEGEAAEAALHRLRRLSRNFQYLHGECGLVRTTLNGLAAELAEPRRRLRDALVDAAAHGLTIHDDGSVGYPAAEVTDLTGTTRNAPGGTVRGTVLLPLDPRPLGAPPADFPGFAPPNPGQARAQEVADRIARALRSATEIDTRYARALAALKAERGLDVTEATLRDVRADTAGVRTAADRYLDATVPRDASPADRRRWWDGLTDEQRREYLEIAPDLIGGLDGIPAAVRDEANRTRLPLLIDELSRRDDDDARTKLTALRMIQDKLSEPSNPPMYLLGIGTEGNGRAIISYGDPDASRNVSAYVPGLGTKLDEEFVKDTMKRAEDTAIGARDVDPSSASIIWLGYDAPQLVDVIARGDAQRGAPAYNEFMAGLSATNQNADPHLTAIGHSYGSLTVGTAAQRPGGIPGADDIILLGSPGVDAQRAEELGVGKDHVFVGAADNDPVTHLPSKDEAAMGFFSGGPAGVLVARDLFDVGDDDVYFGKDPASGAFDARRFKVDDGPEMIRERGGFDAHSQYFTPKLDRESAENIALIVGGKSGEITTEEHR</sequence>
<evidence type="ECO:0000313" key="2">
    <source>
        <dbReference type="EMBL" id="GHA74561.1"/>
    </source>
</evidence>
<name>A0A918SW73_9ACTN</name>
<dbReference type="InterPro" id="IPR010427">
    <property type="entry name" value="DUF1023"/>
</dbReference>
<dbReference type="AlphaFoldDB" id="A0A918SW73"/>
<reference evidence="2" key="2">
    <citation type="submission" date="2020-09" db="EMBL/GenBank/DDBJ databases">
        <authorList>
            <person name="Sun Q."/>
            <person name="Ohkuma M."/>
        </authorList>
    </citation>
    <scope>NUCLEOTIDE SEQUENCE</scope>
    <source>
        <strain evidence="2">JCM 4518</strain>
    </source>
</reference>
<dbReference type="EMBL" id="BMUL01000003">
    <property type="protein sequence ID" value="GHA74561.1"/>
    <property type="molecule type" value="Genomic_DNA"/>
</dbReference>
<dbReference type="Pfam" id="PF06259">
    <property type="entry name" value="Abhydrolase_8"/>
    <property type="match status" value="1"/>
</dbReference>
<comment type="caution">
    <text evidence="2">The sequence shown here is derived from an EMBL/GenBank/DDBJ whole genome shotgun (WGS) entry which is preliminary data.</text>
</comment>
<evidence type="ECO:0000313" key="3">
    <source>
        <dbReference type="Proteomes" id="UP000644020"/>
    </source>
</evidence>
<organism evidence="2 3">
    <name type="scientific">Streptomyces termitum</name>
    <dbReference type="NCBI Taxonomy" id="67368"/>
    <lineage>
        <taxon>Bacteria</taxon>
        <taxon>Bacillati</taxon>
        <taxon>Actinomycetota</taxon>
        <taxon>Actinomycetes</taxon>
        <taxon>Kitasatosporales</taxon>
        <taxon>Streptomycetaceae</taxon>
        <taxon>Streptomyces</taxon>
    </lineage>
</organism>
<gene>
    <name evidence="2" type="ORF">GCM10010305_16720</name>
</gene>
<protein>
    <recommendedName>
        <fullName evidence="1">DUF1023 domain-containing protein</fullName>
    </recommendedName>
</protein>
<dbReference type="RefSeq" id="WP_189975912.1">
    <property type="nucleotide sequence ID" value="NZ_BMUL01000003.1"/>
</dbReference>